<reference evidence="1" key="1">
    <citation type="submission" date="2022-04" db="EMBL/GenBank/DDBJ databases">
        <title>Carnegiea gigantea Genome sequencing and assembly v2.</title>
        <authorList>
            <person name="Copetti D."/>
            <person name="Sanderson M.J."/>
            <person name="Burquez A."/>
            <person name="Wojciechowski M.F."/>
        </authorList>
    </citation>
    <scope>NUCLEOTIDE SEQUENCE</scope>
    <source>
        <strain evidence="1">SGP5-SGP5p</strain>
        <tissue evidence="1">Aerial part</tissue>
    </source>
</reference>
<comment type="caution">
    <text evidence="1">The sequence shown here is derived from an EMBL/GenBank/DDBJ whole genome shotgun (WGS) entry which is preliminary data.</text>
</comment>
<dbReference type="EMBL" id="JAKOGI010001289">
    <property type="protein sequence ID" value="KAJ8426452.1"/>
    <property type="molecule type" value="Genomic_DNA"/>
</dbReference>
<accession>A0A9Q1JI86</accession>
<sequence length="307" mass="34990">MTSKSEASQEITRERGKERGKHTPFIMAFPPLHDTSEMTDFVRESFTWHWRRATCLPCPLLDDYQDLCPRFSLPEAERAALDFELPEMVQATFYAMLLNDAVELGIVSGFLTDDLKSSLEGLRWTSFEAWLSHTSHDLREAQLRQQTLPSEVHGKLPMDYHGLCPRFDLGMATRYAYGSNILKMVQAIFCAMVVEDAAKLGLSCRLTMDCMMWAMRKASAPNLSFSWRCSLLTAYIPEMVQDIFYVMVINEVAKLGLSSRDAMGHMMRDLLKDTQAPRLVEMVYNPQPRPEVTLRPRGAPSVSSDEE</sequence>
<organism evidence="1 2">
    <name type="scientific">Carnegiea gigantea</name>
    <dbReference type="NCBI Taxonomy" id="171969"/>
    <lineage>
        <taxon>Eukaryota</taxon>
        <taxon>Viridiplantae</taxon>
        <taxon>Streptophyta</taxon>
        <taxon>Embryophyta</taxon>
        <taxon>Tracheophyta</taxon>
        <taxon>Spermatophyta</taxon>
        <taxon>Magnoliopsida</taxon>
        <taxon>eudicotyledons</taxon>
        <taxon>Gunneridae</taxon>
        <taxon>Pentapetalae</taxon>
        <taxon>Caryophyllales</taxon>
        <taxon>Cactineae</taxon>
        <taxon>Cactaceae</taxon>
        <taxon>Cactoideae</taxon>
        <taxon>Echinocereeae</taxon>
        <taxon>Carnegiea</taxon>
    </lineage>
</organism>
<protein>
    <submittedName>
        <fullName evidence="1">Uncharacterized protein</fullName>
    </submittedName>
</protein>
<dbReference type="AlphaFoldDB" id="A0A9Q1JI86"/>
<gene>
    <name evidence="1" type="ORF">Cgig2_031101</name>
</gene>
<dbReference type="Proteomes" id="UP001153076">
    <property type="component" value="Unassembled WGS sequence"/>
</dbReference>
<keyword evidence="2" id="KW-1185">Reference proteome</keyword>
<evidence type="ECO:0000313" key="2">
    <source>
        <dbReference type="Proteomes" id="UP001153076"/>
    </source>
</evidence>
<evidence type="ECO:0000313" key="1">
    <source>
        <dbReference type="EMBL" id="KAJ8426452.1"/>
    </source>
</evidence>
<proteinExistence type="predicted"/>
<name>A0A9Q1JI86_9CARY</name>